<dbReference type="GO" id="GO:0016757">
    <property type="term" value="F:glycosyltransferase activity"/>
    <property type="evidence" value="ECO:0000318"/>
    <property type="project" value="GO_Central"/>
</dbReference>
<evidence type="ECO:0000256" key="2">
    <source>
        <dbReference type="SAM" id="SignalP"/>
    </source>
</evidence>
<gene>
    <name evidence="4" type="ORF">MONBRDRAFT_26928</name>
</gene>
<dbReference type="Gene3D" id="1.25.40.10">
    <property type="entry name" value="Tetratricopeptide repeat domain"/>
    <property type="match status" value="2"/>
</dbReference>
<keyword evidence="1" id="KW-0802">TPR repeat</keyword>
<accession>A9V3Y2</accession>
<reference evidence="4 5" key="1">
    <citation type="journal article" date="2008" name="Nature">
        <title>The genome of the choanoflagellate Monosiga brevicollis and the origin of metazoans.</title>
        <authorList>
            <consortium name="JGI Sequencing"/>
            <person name="King N."/>
            <person name="Westbrook M.J."/>
            <person name="Young S.L."/>
            <person name="Kuo A."/>
            <person name="Abedin M."/>
            <person name="Chapman J."/>
            <person name="Fairclough S."/>
            <person name="Hellsten U."/>
            <person name="Isogai Y."/>
            <person name="Letunic I."/>
            <person name="Marr M."/>
            <person name="Pincus D."/>
            <person name="Putnam N."/>
            <person name="Rokas A."/>
            <person name="Wright K.J."/>
            <person name="Zuzow R."/>
            <person name="Dirks W."/>
            <person name="Good M."/>
            <person name="Goodstein D."/>
            <person name="Lemons D."/>
            <person name="Li W."/>
            <person name="Lyons J.B."/>
            <person name="Morris A."/>
            <person name="Nichols S."/>
            <person name="Richter D.J."/>
            <person name="Salamov A."/>
            <person name="Bork P."/>
            <person name="Lim W.A."/>
            <person name="Manning G."/>
            <person name="Miller W.T."/>
            <person name="McGinnis W."/>
            <person name="Shapiro H."/>
            <person name="Tjian R."/>
            <person name="Grigoriev I.V."/>
            <person name="Rokhsar D."/>
        </authorList>
    </citation>
    <scope>NUCLEOTIDE SEQUENCE [LARGE SCALE GENOMIC DNA]</scope>
    <source>
        <strain evidence="5">MX1 / ATCC 50154</strain>
    </source>
</reference>
<dbReference type="InParanoid" id="A9V3Y2"/>
<evidence type="ECO:0000313" key="5">
    <source>
        <dbReference type="Proteomes" id="UP000001357"/>
    </source>
</evidence>
<protein>
    <recommendedName>
        <fullName evidence="3">Glycosyltransferase 61 catalytic domain-containing protein</fullName>
    </recommendedName>
</protein>
<evidence type="ECO:0000256" key="1">
    <source>
        <dbReference type="PROSITE-ProRule" id="PRU00339"/>
    </source>
</evidence>
<feature type="signal peptide" evidence="2">
    <location>
        <begin position="1"/>
        <end position="23"/>
    </location>
</feature>
<organism evidence="4 5">
    <name type="scientific">Monosiga brevicollis</name>
    <name type="common">Choanoflagellate</name>
    <dbReference type="NCBI Taxonomy" id="81824"/>
    <lineage>
        <taxon>Eukaryota</taxon>
        <taxon>Choanoflagellata</taxon>
        <taxon>Craspedida</taxon>
        <taxon>Salpingoecidae</taxon>
        <taxon>Monosiga</taxon>
    </lineage>
</organism>
<feature type="domain" description="Glycosyltransferase 61 catalytic" evidence="3">
    <location>
        <begin position="518"/>
        <end position="562"/>
    </location>
</feature>
<dbReference type="EMBL" id="CH991557">
    <property type="protein sequence ID" value="EDQ87789.1"/>
    <property type="molecule type" value="Genomic_DNA"/>
</dbReference>
<keyword evidence="2" id="KW-0732">Signal</keyword>
<dbReference type="eggNOG" id="ENOG502SF3P">
    <property type="taxonomic scope" value="Eukaryota"/>
</dbReference>
<dbReference type="GeneID" id="5892638"/>
<dbReference type="AlphaFoldDB" id="A9V3Y2"/>
<feature type="repeat" description="TPR" evidence="1">
    <location>
        <begin position="75"/>
        <end position="108"/>
    </location>
</feature>
<evidence type="ECO:0000313" key="4">
    <source>
        <dbReference type="EMBL" id="EDQ87789.1"/>
    </source>
</evidence>
<dbReference type="InterPro" id="IPR019734">
    <property type="entry name" value="TPR_rpt"/>
</dbReference>
<dbReference type="Pfam" id="PF04577">
    <property type="entry name" value="Glyco_transf_61"/>
    <property type="match status" value="1"/>
</dbReference>
<dbReference type="PROSITE" id="PS50005">
    <property type="entry name" value="TPR"/>
    <property type="match status" value="1"/>
</dbReference>
<keyword evidence="5" id="KW-1185">Reference proteome</keyword>
<proteinExistence type="predicted"/>
<name>A9V3Y2_MONBE</name>
<sequence length="634" mass="69635">MQRLLRAVMVVLLLAGTGRVMMGGEILIGGAQALSESEKAMVLNIWQEANNAFAVGQLQDAIKGFSYLSEILPMPAPFINLAICYEKLGQFPEAGSTFDSAMAKFPDSHETHMAACRFGAGLLNRQMHNIYDAKSTLVACGTALRLKPDDVESIIMYGSTLVLVMDFAEAARVLKQALPLVQNDRETQIQVLSNLALAYLRGGFQAETLATAQKMQELFPHEPRTDTTVASARTVLVPYDQEVIDIMRRSIRREAATIGPIDPACTASGWSVAINWTEAEHIPSLRIRPISDPSKEPLVDYGSVDLLRQAEPAAELEIRSQFRERAVVFVEMPAASLWGLTGILAHSCTILAASLQWELEVTPLSQLEPRFVQTVTITDPVVSTLPLKNLKNYYHWLCEGLPRALWAWHHTLQENPAAKLLVPTLQPFMQQSLELRDTLLQRIGPSSASPIVVYVSRSASKAVRSVLNEDDVIGQCRDAPRLLKRFALLNTLPSNVLIRHCPPTIATLEATVSALGQRLIVHRGTESLREQLALFAQARVVVAAHGAGVSNTIVCGSGTQVVLLPMWPMVDHTFVHLAAALDHEIILAPSVRSYYYGNFGSLTSTQLEELASATRQAIQAADWAPTVRRHPDEL</sequence>
<dbReference type="SUPFAM" id="SSF48452">
    <property type="entry name" value="TPR-like"/>
    <property type="match status" value="1"/>
</dbReference>
<dbReference type="KEGG" id="mbr:MONBRDRAFT_26928"/>
<dbReference type="RefSeq" id="XP_001747322.1">
    <property type="nucleotide sequence ID" value="XM_001747270.1"/>
</dbReference>
<evidence type="ECO:0000259" key="3">
    <source>
        <dbReference type="Pfam" id="PF04577"/>
    </source>
</evidence>
<dbReference type="Proteomes" id="UP000001357">
    <property type="component" value="Unassembled WGS sequence"/>
</dbReference>
<dbReference type="InterPro" id="IPR049625">
    <property type="entry name" value="Glyco_transf_61_cat"/>
</dbReference>
<dbReference type="InterPro" id="IPR011990">
    <property type="entry name" value="TPR-like_helical_dom_sf"/>
</dbReference>
<dbReference type="OMA" id="SHETHMA"/>
<feature type="chain" id="PRO_5002744641" description="Glycosyltransferase 61 catalytic domain-containing protein" evidence="2">
    <location>
        <begin position="24"/>
        <end position="634"/>
    </location>
</feature>